<dbReference type="Proteomes" id="UP000013776">
    <property type="component" value="Unassembled WGS sequence"/>
</dbReference>
<dbReference type="GO" id="GO:0005634">
    <property type="term" value="C:nucleus"/>
    <property type="evidence" value="ECO:0007669"/>
    <property type="project" value="UniProtKB-SubCell"/>
</dbReference>
<dbReference type="PANTHER" id="PTHR48039:SF5">
    <property type="entry name" value="RNA-BINDING PROTEIN 28"/>
    <property type="match status" value="1"/>
</dbReference>
<gene>
    <name evidence="8" type="ORF">TAPDE_003479</name>
</gene>
<feature type="domain" description="RRM" evidence="7">
    <location>
        <begin position="3"/>
        <end position="80"/>
    </location>
</feature>
<dbReference type="GO" id="GO:0003729">
    <property type="term" value="F:mRNA binding"/>
    <property type="evidence" value="ECO:0007669"/>
    <property type="project" value="TreeGrafter"/>
</dbReference>
<feature type="compositionally biased region" description="Basic and acidic residues" evidence="6">
    <location>
        <begin position="564"/>
        <end position="573"/>
    </location>
</feature>
<keyword evidence="3 5" id="KW-0694">RNA-binding</keyword>
<accession>R4XFZ9</accession>
<dbReference type="eggNOG" id="KOG0110">
    <property type="taxonomic scope" value="Eukaryota"/>
</dbReference>
<evidence type="ECO:0000256" key="2">
    <source>
        <dbReference type="ARBA" id="ARBA00022737"/>
    </source>
</evidence>
<dbReference type="SMART" id="SM00361">
    <property type="entry name" value="RRM_1"/>
    <property type="match status" value="2"/>
</dbReference>
<comment type="subcellular location">
    <subcellularLocation>
        <location evidence="1">Nucleus</location>
    </subcellularLocation>
</comment>
<name>R4XFZ9_TAPDE</name>
<evidence type="ECO:0000313" key="9">
    <source>
        <dbReference type="Proteomes" id="UP000013776"/>
    </source>
</evidence>
<dbReference type="STRING" id="1097556.R4XFZ9"/>
<evidence type="ECO:0000256" key="1">
    <source>
        <dbReference type="ARBA" id="ARBA00004123"/>
    </source>
</evidence>
<proteinExistence type="predicted"/>
<evidence type="ECO:0000256" key="6">
    <source>
        <dbReference type="SAM" id="MobiDB-lite"/>
    </source>
</evidence>
<evidence type="ECO:0000259" key="7">
    <source>
        <dbReference type="PROSITE" id="PS50102"/>
    </source>
</evidence>
<dbReference type="InterPro" id="IPR035979">
    <property type="entry name" value="RBD_domain_sf"/>
</dbReference>
<dbReference type="InterPro" id="IPR051945">
    <property type="entry name" value="RRM_MRD1_RNA_proc_ribogen"/>
</dbReference>
<dbReference type="PROSITE" id="PS50102">
    <property type="entry name" value="RRM"/>
    <property type="match status" value="4"/>
</dbReference>
<dbReference type="InterPro" id="IPR000504">
    <property type="entry name" value="RRM_dom"/>
</dbReference>
<protein>
    <submittedName>
        <fullName evidence="8">Multiple RNA-binding domain-containing protein</fullName>
    </submittedName>
</protein>
<keyword evidence="2" id="KW-0677">Repeat</keyword>
<evidence type="ECO:0000256" key="5">
    <source>
        <dbReference type="PROSITE-ProRule" id="PRU00176"/>
    </source>
</evidence>
<dbReference type="EMBL" id="CAHR02000146">
    <property type="protein sequence ID" value="CCG83424.1"/>
    <property type="molecule type" value="Genomic_DNA"/>
</dbReference>
<dbReference type="Gene3D" id="3.30.70.330">
    <property type="match status" value="5"/>
</dbReference>
<evidence type="ECO:0000256" key="4">
    <source>
        <dbReference type="ARBA" id="ARBA00023242"/>
    </source>
</evidence>
<dbReference type="PANTHER" id="PTHR48039">
    <property type="entry name" value="RNA-BINDING MOTIF PROTEIN 14B"/>
    <property type="match status" value="1"/>
</dbReference>
<dbReference type="InterPro" id="IPR003954">
    <property type="entry name" value="RRM_euk-type"/>
</dbReference>
<dbReference type="Pfam" id="PF00076">
    <property type="entry name" value="RRM_1"/>
    <property type="match status" value="4"/>
</dbReference>
<dbReference type="SMART" id="SM00360">
    <property type="entry name" value="RRM"/>
    <property type="match status" value="5"/>
</dbReference>
<evidence type="ECO:0000313" key="8">
    <source>
        <dbReference type="EMBL" id="CCG83424.1"/>
    </source>
</evidence>
<evidence type="ECO:0000256" key="3">
    <source>
        <dbReference type="ARBA" id="ARBA00022884"/>
    </source>
</evidence>
<sequence length="817" mass="89984">MATRIIVKNLPPYLTQDAFTKHFSDYSSPTDSKLQTSKSGKSRRFGFVGFQSITEAESAVQHWNNTYVGSTKINAELARTVEEESATNYKRKRPAEDAVAAAQSAKQTKRRKSNEIMEENDPKFREFLRLNEKRSKSRTFLNDDEEFVQQAAVEEEPDVIETQDDMEYEPIPQKPVEEYVVIDHEPLPVEASEPIRVAVEVPQDADDAEWLRNRTSRILDLTDGTEEQMPRTNLISSAQTHSMQPIITDKSKSVSKIVPQGPVMAPVKSEEELKAERAASDAAAKVEAIKTIKDTARLFLRNLAFTVDEAALKTLFENYGGVQEVHIPQSANGTPKGNAYIHFDRANDAIAAYQDLDGKSFHGRLLHILPGQAKITIEKPQAPGAKLNVGDKRKEERRKEAAKSRFNWNSLFLNQDAVMENTAKKFGVSKSELLDASQSSAAVTMALAESSALNTIKKFFLSHGVNLQSFSQTRQKDDSILLFKNLPSHANEGELTKLVEGAGGVIRRIVIPDIGGLAIVEVVDGNQGKSVFGKLAYRKFGDGLIYLEKGPVNTFTSAVVPEKSTGKGEDTARTADASDDSDASTEMERATVFVKNLNFETRAPELTKVFESLKGFRQATVKTKPNPKEPGARLSMGFGFVEFANEADARTAINTMQGFSLDAHALTLSLSTGKSTDRKTQQGAAAGTAGTAGTKVIVKNLPFETTRGDVARLFGTYGSIKSIRVPKKYNAHLRGFAFLEFVSKREAKNAIEALEGTHLLGRRLVIQYAEAELRGDEGVDQLVQKTRSKRVALERAEGGRRKVGKVNLDGTEADAFE</sequence>
<organism evidence="8 9">
    <name type="scientific">Taphrina deformans (strain PYCC 5710 / ATCC 11124 / CBS 356.35 / IMI 108563 / JCM 9778 / NBRC 8474)</name>
    <name type="common">Peach leaf curl fungus</name>
    <name type="synonym">Lalaria deformans</name>
    <dbReference type="NCBI Taxonomy" id="1097556"/>
    <lineage>
        <taxon>Eukaryota</taxon>
        <taxon>Fungi</taxon>
        <taxon>Dikarya</taxon>
        <taxon>Ascomycota</taxon>
        <taxon>Taphrinomycotina</taxon>
        <taxon>Taphrinomycetes</taxon>
        <taxon>Taphrinales</taxon>
        <taxon>Taphrinaceae</taxon>
        <taxon>Taphrina</taxon>
    </lineage>
</organism>
<feature type="domain" description="RRM" evidence="7">
    <location>
        <begin position="590"/>
        <end position="673"/>
    </location>
</feature>
<dbReference type="SUPFAM" id="SSF54928">
    <property type="entry name" value="RNA-binding domain, RBD"/>
    <property type="match status" value="3"/>
</dbReference>
<dbReference type="CDD" id="cd12320">
    <property type="entry name" value="RRM6_RBM19_RRM5_MRD1"/>
    <property type="match status" value="1"/>
</dbReference>
<feature type="domain" description="RRM" evidence="7">
    <location>
        <begin position="296"/>
        <end position="373"/>
    </location>
</feature>
<keyword evidence="9" id="KW-1185">Reference proteome</keyword>
<comment type="caution">
    <text evidence="8">The sequence shown here is derived from an EMBL/GenBank/DDBJ whole genome shotgun (WGS) entry which is preliminary data.</text>
</comment>
<reference evidence="8 9" key="1">
    <citation type="journal article" date="2013" name="MBio">
        <title>Genome sequencing of the plant pathogen Taphrina deformans, the causal agent of peach leaf curl.</title>
        <authorList>
            <person name="Cisse O.H."/>
            <person name="Almeida J.M.G.C.F."/>
            <person name="Fonseca A."/>
            <person name="Kumar A.A."/>
            <person name="Salojaervi J."/>
            <person name="Overmyer K."/>
            <person name="Hauser P.M."/>
            <person name="Pagni M."/>
        </authorList>
    </citation>
    <scope>NUCLEOTIDE SEQUENCE [LARGE SCALE GENOMIC DNA]</scope>
    <source>
        <strain evidence="9">PYCC 5710 / ATCC 11124 / CBS 356.35 / IMI 108563 / JCM 9778 / NBRC 8474</strain>
    </source>
</reference>
<feature type="domain" description="RRM" evidence="7">
    <location>
        <begin position="694"/>
        <end position="771"/>
    </location>
</feature>
<dbReference type="InterPro" id="IPR012677">
    <property type="entry name" value="Nucleotide-bd_a/b_plait_sf"/>
</dbReference>
<dbReference type="OrthoDB" id="439639at2759"/>
<feature type="region of interest" description="Disordered" evidence="6">
    <location>
        <begin position="561"/>
        <end position="584"/>
    </location>
</feature>
<keyword evidence="4" id="KW-0539">Nucleus</keyword>
<dbReference type="VEuPathDB" id="FungiDB:TAPDE_003479"/>
<dbReference type="AlphaFoldDB" id="R4XFZ9"/>